<feature type="compositionally biased region" description="Basic residues" evidence="1">
    <location>
        <begin position="164"/>
        <end position="183"/>
    </location>
</feature>
<reference key="2">
    <citation type="submission" date="2011-10" db="EMBL/GenBank/DDBJ databases">
        <title>The genome and transcriptome sequence of Clonorchis sinensis provide insights into the carcinogenic liver fluke.</title>
        <authorList>
            <person name="Wang X."/>
            <person name="Huang Y."/>
            <person name="Chen W."/>
            <person name="Liu H."/>
            <person name="Guo L."/>
            <person name="Chen Y."/>
            <person name="Luo F."/>
            <person name="Zhou W."/>
            <person name="Sun J."/>
            <person name="Mao Q."/>
            <person name="Liang P."/>
            <person name="Zhou C."/>
            <person name="Tian Y."/>
            <person name="Men J."/>
            <person name="Lv X."/>
            <person name="Huang L."/>
            <person name="Zhou J."/>
            <person name="Hu Y."/>
            <person name="Li R."/>
            <person name="Zhang F."/>
            <person name="Lei H."/>
            <person name="Li X."/>
            <person name="Hu X."/>
            <person name="Liang C."/>
            <person name="Xu J."/>
            <person name="Wu Z."/>
            <person name="Yu X."/>
        </authorList>
    </citation>
    <scope>NUCLEOTIDE SEQUENCE</scope>
    <source>
        <strain>Henan</strain>
    </source>
</reference>
<proteinExistence type="predicted"/>
<dbReference type="InParanoid" id="G7YI71"/>
<evidence type="ECO:0000256" key="1">
    <source>
        <dbReference type="SAM" id="MobiDB-lite"/>
    </source>
</evidence>
<dbReference type="AlphaFoldDB" id="G7YI71"/>
<evidence type="ECO:0000313" key="3">
    <source>
        <dbReference type="Proteomes" id="UP000008909"/>
    </source>
</evidence>
<name>G7YI71_CLOSI</name>
<feature type="region of interest" description="Disordered" evidence="1">
    <location>
        <begin position="148"/>
        <end position="189"/>
    </location>
</feature>
<protein>
    <submittedName>
        <fullName evidence="2">Uncharacterized protein</fullName>
    </submittedName>
</protein>
<organism evidence="2 3">
    <name type="scientific">Clonorchis sinensis</name>
    <name type="common">Chinese liver fluke</name>
    <dbReference type="NCBI Taxonomy" id="79923"/>
    <lineage>
        <taxon>Eukaryota</taxon>
        <taxon>Metazoa</taxon>
        <taxon>Spiralia</taxon>
        <taxon>Lophotrochozoa</taxon>
        <taxon>Platyhelminthes</taxon>
        <taxon>Trematoda</taxon>
        <taxon>Digenea</taxon>
        <taxon>Opisthorchiida</taxon>
        <taxon>Opisthorchiata</taxon>
        <taxon>Opisthorchiidae</taxon>
        <taxon>Clonorchis</taxon>
    </lineage>
</organism>
<keyword evidence="3" id="KW-1185">Reference proteome</keyword>
<evidence type="ECO:0000313" key="2">
    <source>
        <dbReference type="EMBL" id="GAA52654.1"/>
    </source>
</evidence>
<dbReference type="Proteomes" id="UP000008909">
    <property type="component" value="Unassembled WGS sequence"/>
</dbReference>
<reference evidence="2" key="1">
    <citation type="journal article" date="2011" name="Genome Biol.">
        <title>The draft genome of the carcinogenic human liver fluke Clonorchis sinensis.</title>
        <authorList>
            <person name="Wang X."/>
            <person name="Chen W."/>
            <person name="Huang Y."/>
            <person name="Sun J."/>
            <person name="Men J."/>
            <person name="Liu H."/>
            <person name="Luo F."/>
            <person name="Guo L."/>
            <person name="Lv X."/>
            <person name="Deng C."/>
            <person name="Zhou C."/>
            <person name="Fan Y."/>
            <person name="Li X."/>
            <person name="Huang L."/>
            <person name="Hu Y."/>
            <person name="Liang C."/>
            <person name="Hu X."/>
            <person name="Xu J."/>
            <person name="Yu X."/>
        </authorList>
    </citation>
    <scope>NUCLEOTIDE SEQUENCE [LARGE SCALE GENOMIC DNA]</scope>
    <source>
        <strain evidence="2">Henan</strain>
    </source>
</reference>
<sequence length="189" mass="20854">MPSIPDIAGVQNLGRRWSGMRLTKHGEFEETPEEDLTSTANKLCQLLGTTGTGPAQQQQTENNSTLLFLFPELKAMFRTTGDGQSTRATEGAEGIRTHHGATQQGDHPCRTYRPPHQVFTPRGCCQTCKVAYQQAVIAAACALLNNSSHRSEESQASKTAQSLRTRKRQTAAVKGKSRRKMRRYLPLGQ</sequence>
<feature type="region of interest" description="Disordered" evidence="1">
    <location>
        <begin position="81"/>
        <end position="109"/>
    </location>
</feature>
<gene>
    <name evidence="2" type="ORF">CLF_108518</name>
</gene>
<accession>G7YI71</accession>
<dbReference type="EMBL" id="DF143329">
    <property type="protein sequence ID" value="GAA52654.1"/>
    <property type="molecule type" value="Genomic_DNA"/>
</dbReference>